<dbReference type="InterPro" id="IPR038750">
    <property type="entry name" value="YczE/YyaS-like"/>
</dbReference>
<evidence type="ECO:0000256" key="1">
    <source>
        <dbReference type="SAM" id="Phobius"/>
    </source>
</evidence>
<feature type="transmembrane region" description="Helical" evidence="1">
    <location>
        <begin position="51"/>
        <end position="71"/>
    </location>
</feature>
<evidence type="ECO:0000313" key="3">
    <source>
        <dbReference type="EMBL" id="SEJ53200.1"/>
    </source>
</evidence>
<keyword evidence="1" id="KW-0812">Transmembrane</keyword>
<dbReference type="EMBL" id="FJNB01000009">
    <property type="protein sequence ID" value="CZQ96924.1"/>
    <property type="molecule type" value="Genomic_DNA"/>
</dbReference>
<dbReference type="EMBL" id="FNYT01000016">
    <property type="protein sequence ID" value="SEJ53200.1"/>
    <property type="molecule type" value="Genomic_DNA"/>
</dbReference>
<dbReference type="Pfam" id="PF19700">
    <property type="entry name" value="DUF6198"/>
    <property type="match status" value="1"/>
</dbReference>
<evidence type="ECO:0000313" key="5">
    <source>
        <dbReference type="Proteomes" id="UP000199280"/>
    </source>
</evidence>
<proteinExistence type="predicted"/>
<dbReference type="AlphaFoldDB" id="A0A143YRL4"/>
<evidence type="ECO:0000313" key="2">
    <source>
        <dbReference type="EMBL" id="CZQ96924.1"/>
    </source>
</evidence>
<name>A0A143YRL4_9LACT</name>
<dbReference type="RefSeq" id="WP_068622842.1">
    <property type="nucleotide sequence ID" value="NZ_FJNB01000009.1"/>
</dbReference>
<feature type="transmembrane region" description="Helical" evidence="1">
    <location>
        <begin position="184"/>
        <end position="203"/>
    </location>
</feature>
<organism evidence="2 4">
    <name type="scientific">Trichococcus ilyis</name>
    <dbReference type="NCBI Taxonomy" id="640938"/>
    <lineage>
        <taxon>Bacteria</taxon>
        <taxon>Bacillati</taxon>
        <taxon>Bacillota</taxon>
        <taxon>Bacilli</taxon>
        <taxon>Lactobacillales</taxon>
        <taxon>Carnobacteriaceae</taxon>
        <taxon>Trichococcus</taxon>
    </lineage>
</organism>
<feature type="transmembrane region" description="Helical" evidence="1">
    <location>
        <begin position="153"/>
        <end position="178"/>
    </location>
</feature>
<gene>
    <name evidence="3" type="ORF">SAMN05216375_11647</name>
    <name evidence="2" type="ORF">TR210_1431</name>
</gene>
<dbReference type="OrthoDB" id="3237813at2"/>
<keyword evidence="1" id="KW-1133">Transmembrane helix</keyword>
<dbReference type="STRING" id="640938.TR210_1431"/>
<dbReference type="PANTHER" id="PTHR40078:SF1">
    <property type="entry name" value="INTEGRAL MEMBRANE PROTEIN"/>
    <property type="match status" value="1"/>
</dbReference>
<feature type="transmembrane region" description="Helical" evidence="1">
    <location>
        <begin position="12"/>
        <end position="31"/>
    </location>
</feature>
<keyword evidence="5" id="KW-1185">Reference proteome</keyword>
<dbReference type="Proteomes" id="UP000076878">
    <property type="component" value="Unassembled WGS sequence"/>
</dbReference>
<accession>A0A143YRL4</accession>
<protein>
    <submittedName>
        <fullName evidence="3">Uncharacterized membrane protein YczE</fullName>
    </submittedName>
</protein>
<evidence type="ECO:0000313" key="4">
    <source>
        <dbReference type="Proteomes" id="UP000076878"/>
    </source>
</evidence>
<feature type="transmembrane region" description="Helical" evidence="1">
    <location>
        <begin position="110"/>
        <end position="132"/>
    </location>
</feature>
<feature type="transmembrane region" description="Helical" evidence="1">
    <location>
        <begin position="78"/>
        <end position="98"/>
    </location>
</feature>
<reference evidence="2 4" key="1">
    <citation type="submission" date="2016-02" db="EMBL/GenBank/DDBJ databases">
        <authorList>
            <person name="Wen L."/>
            <person name="He K."/>
            <person name="Yang H."/>
        </authorList>
    </citation>
    <scope>NUCLEOTIDE SEQUENCE [LARGE SCALE GENOMIC DNA]</scope>
    <source>
        <strain evidence="2">Trichococcus_R210</strain>
    </source>
</reference>
<reference evidence="3 5" key="2">
    <citation type="submission" date="2016-10" db="EMBL/GenBank/DDBJ databases">
        <authorList>
            <person name="Varghese N."/>
            <person name="Submissions S."/>
        </authorList>
    </citation>
    <scope>NUCLEOTIDE SEQUENCE [LARGE SCALE GENOMIC DNA]</scope>
    <source>
        <strain evidence="3 5">DSM 22150</strain>
    </source>
</reference>
<sequence length="230" mass="25558">MNIQYGLKNRLTFFGFGLLLITIGNALSIISDTGSGVWTAASINLSQATQLPINWTLLFVGTLIILLNQLLSKGVRLYHLLGELIFVFFFSNFIQFFVELLQLTEIPGLSFSFRVLVSIFGVILTCIGTSIYQRANILLYPTDGLTNSVRQRITNNSIVFAQGLVFLIPIVVIAASAYFNHHIYGVQVVTIFSCISNGTIIGISDKYIFPTLIHHMRYQLPNEANITADS</sequence>
<dbReference type="Proteomes" id="UP000199280">
    <property type="component" value="Unassembled WGS sequence"/>
</dbReference>
<dbReference type="PANTHER" id="PTHR40078">
    <property type="entry name" value="INTEGRAL MEMBRANE PROTEIN-RELATED"/>
    <property type="match status" value="1"/>
</dbReference>
<keyword evidence="1" id="KW-0472">Membrane</keyword>